<dbReference type="AlphaFoldDB" id="A0A1F4VB69"/>
<feature type="transmembrane region" description="Helical" evidence="8">
    <location>
        <begin position="238"/>
        <end position="256"/>
    </location>
</feature>
<dbReference type="PANTHER" id="PTHR33908">
    <property type="entry name" value="MANNOSYLTRANSFERASE YKCB-RELATED"/>
    <property type="match status" value="1"/>
</dbReference>
<evidence type="ECO:0000256" key="6">
    <source>
        <dbReference type="ARBA" id="ARBA00022989"/>
    </source>
</evidence>
<dbReference type="Proteomes" id="UP000178127">
    <property type="component" value="Unassembled WGS sequence"/>
</dbReference>
<dbReference type="EMBL" id="MEVD01000003">
    <property type="protein sequence ID" value="OGC54472.1"/>
    <property type="molecule type" value="Genomic_DNA"/>
</dbReference>
<feature type="transmembrane region" description="Helical" evidence="8">
    <location>
        <begin position="353"/>
        <end position="372"/>
    </location>
</feature>
<dbReference type="InterPro" id="IPR038731">
    <property type="entry name" value="RgtA/B/C-like"/>
</dbReference>
<organism evidence="10 11">
    <name type="scientific">candidate division WWE3 bacterium RIFCSPHIGHO2_02_FULL_38_14</name>
    <dbReference type="NCBI Taxonomy" id="1802620"/>
    <lineage>
        <taxon>Bacteria</taxon>
        <taxon>Katanobacteria</taxon>
    </lineage>
</organism>
<keyword evidence="5 8" id="KW-0812">Transmembrane</keyword>
<dbReference type="PANTHER" id="PTHR33908:SF11">
    <property type="entry name" value="MEMBRANE PROTEIN"/>
    <property type="match status" value="1"/>
</dbReference>
<gene>
    <name evidence="10" type="ORF">A3D91_01065</name>
</gene>
<protein>
    <recommendedName>
        <fullName evidence="9">Glycosyltransferase RgtA/B/C/D-like domain-containing protein</fullName>
    </recommendedName>
</protein>
<keyword evidence="2" id="KW-1003">Cell membrane</keyword>
<feature type="transmembrane region" description="Helical" evidence="8">
    <location>
        <begin position="328"/>
        <end position="347"/>
    </location>
</feature>
<sequence>MITVKLKLLKWELAAVFFIFLFSRMPYLGFDTFNTDVWKWKSRIYDFGTGVFTLNFEKTIQKYHPGVTLMWIGSGAVKVYNFYYETVRKVLPPDNDVQTIFELNFVQKLFIVIFLGVILTSIYYVLGNMFGRRYAVIVFALIVFDPFYTALSREIHLEGLLSTLMLGSFLWFYYYLENTKDSSRFVISGVLGALAVLTKTTAAFIVPFSFILAFVFYYLHNKRLQDSLKLALTPFYKWLMVFTTCFILFWPAMWVMPEQALQSLVKGVFDVGIEEGHEQLYFGRLVEDPGPVYYLVVFAFRSSILLVIGVFGFLIFSRKSYNSETKKFIFISLLYSILYLVEITLPSKKLDRYILPGMLGLMLTAGFFYDWLLGKLKSFHNFAFLWIFLPSFILFVQLVPDYFSYYNPMLGGLPKGIFVLEPKWMIGQKQIQNYFSALKEKEKLINFGNNESLDSAIMKPDINTRLTVGFQEKYYTQIHPFINVIGGRAVIQDLTPHAVRTKYFVYPVWDDKSKEENRFKLKYLDSIFLRNVEIYRVYARTN</sequence>
<keyword evidence="4" id="KW-0808">Transferase</keyword>
<feature type="transmembrane region" description="Helical" evidence="8">
    <location>
        <begin position="105"/>
        <end position="126"/>
    </location>
</feature>
<evidence type="ECO:0000256" key="4">
    <source>
        <dbReference type="ARBA" id="ARBA00022679"/>
    </source>
</evidence>
<evidence type="ECO:0000256" key="8">
    <source>
        <dbReference type="SAM" id="Phobius"/>
    </source>
</evidence>
<dbReference type="InterPro" id="IPR050297">
    <property type="entry name" value="LipidA_mod_glycosyltrf_83"/>
</dbReference>
<evidence type="ECO:0000256" key="2">
    <source>
        <dbReference type="ARBA" id="ARBA00022475"/>
    </source>
</evidence>
<dbReference type="Pfam" id="PF13231">
    <property type="entry name" value="PMT_2"/>
    <property type="match status" value="1"/>
</dbReference>
<evidence type="ECO:0000256" key="7">
    <source>
        <dbReference type="ARBA" id="ARBA00023136"/>
    </source>
</evidence>
<evidence type="ECO:0000313" key="11">
    <source>
        <dbReference type="Proteomes" id="UP000178127"/>
    </source>
</evidence>
<feature type="domain" description="Glycosyltransferase RgtA/B/C/D-like" evidence="9">
    <location>
        <begin position="109"/>
        <end position="252"/>
    </location>
</feature>
<comment type="subcellular location">
    <subcellularLocation>
        <location evidence="1">Cell membrane</location>
        <topology evidence="1">Multi-pass membrane protein</topology>
    </subcellularLocation>
</comment>
<reference evidence="10 11" key="1">
    <citation type="journal article" date="2016" name="Nat. Commun.">
        <title>Thousands of microbial genomes shed light on interconnected biogeochemical processes in an aquifer system.</title>
        <authorList>
            <person name="Anantharaman K."/>
            <person name="Brown C.T."/>
            <person name="Hug L.A."/>
            <person name="Sharon I."/>
            <person name="Castelle C.J."/>
            <person name="Probst A.J."/>
            <person name="Thomas B.C."/>
            <person name="Singh A."/>
            <person name="Wilkins M.J."/>
            <person name="Karaoz U."/>
            <person name="Brodie E.L."/>
            <person name="Williams K.H."/>
            <person name="Hubbard S.S."/>
            <person name="Banfield J.F."/>
        </authorList>
    </citation>
    <scope>NUCLEOTIDE SEQUENCE [LARGE SCALE GENOMIC DNA]</scope>
</reference>
<dbReference type="STRING" id="1802620.A3D91_01065"/>
<evidence type="ECO:0000256" key="1">
    <source>
        <dbReference type="ARBA" id="ARBA00004651"/>
    </source>
</evidence>
<feature type="transmembrane region" description="Helical" evidence="8">
    <location>
        <begin position="196"/>
        <end position="218"/>
    </location>
</feature>
<name>A0A1F4VB69_UNCKA</name>
<dbReference type="GO" id="GO:0005886">
    <property type="term" value="C:plasma membrane"/>
    <property type="evidence" value="ECO:0007669"/>
    <property type="project" value="UniProtKB-SubCell"/>
</dbReference>
<evidence type="ECO:0000259" key="9">
    <source>
        <dbReference type="Pfam" id="PF13231"/>
    </source>
</evidence>
<comment type="caution">
    <text evidence="10">The sequence shown here is derived from an EMBL/GenBank/DDBJ whole genome shotgun (WGS) entry which is preliminary data.</text>
</comment>
<keyword evidence="6 8" id="KW-1133">Transmembrane helix</keyword>
<evidence type="ECO:0000256" key="5">
    <source>
        <dbReference type="ARBA" id="ARBA00022692"/>
    </source>
</evidence>
<feature type="transmembrane region" description="Helical" evidence="8">
    <location>
        <begin position="63"/>
        <end position="84"/>
    </location>
</feature>
<feature type="transmembrane region" description="Helical" evidence="8">
    <location>
        <begin position="12"/>
        <end position="30"/>
    </location>
</feature>
<keyword evidence="7 8" id="KW-0472">Membrane</keyword>
<evidence type="ECO:0000313" key="10">
    <source>
        <dbReference type="EMBL" id="OGC54472.1"/>
    </source>
</evidence>
<feature type="transmembrane region" description="Helical" evidence="8">
    <location>
        <begin position="379"/>
        <end position="399"/>
    </location>
</feature>
<accession>A0A1F4VB69</accession>
<keyword evidence="3" id="KW-0328">Glycosyltransferase</keyword>
<feature type="transmembrane region" description="Helical" evidence="8">
    <location>
        <begin position="132"/>
        <end position="151"/>
    </location>
</feature>
<dbReference type="GO" id="GO:0016763">
    <property type="term" value="F:pentosyltransferase activity"/>
    <property type="evidence" value="ECO:0007669"/>
    <property type="project" value="TreeGrafter"/>
</dbReference>
<evidence type="ECO:0000256" key="3">
    <source>
        <dbReference type="ARBA" id="ARBA00022676"/>
    </source>
</evidence>
<feature type="transmembrane region" description="Helical" evidence="8">
    <location>
        <begin position="292"/>
        <end position="316"/>
    </location>
</feature>
<dbReference type="GO" id="GO:0009103">
    <property type="term" value="P:lipopolysaccharide biosynthetic process"/>
    <property type="evidence" value="ECO:0007669"/>
    <property type="project" value="UniProtKB-ARBA"/>
</dbReference>
<feature type="transmembrane region" description="Helical" evidence="8">
    <location>
        <begin position="158"/>
        <end position="176"/>
    </location>
</feature>
<proteinExistence type="predicted"/>